<evidence type="ECO:0008006" key="3">
    <source>
        <dbReference type="Google" id="ProtNLM"/>
    </source>
</evidence>
<reference evidence="2" key="3">
    <citation type="journal article" date="2018" name="Mol. Plant Microbe Interact.">
        <title>Genome sequence resources for the wheat stripe rust pathogen (Puccinia striiformis f. sp. tritici) and the barley stripe rust pathogen (Puccinia striiformis f. sp. hordei).</title>
        <authorList>
            <person name="Xia C."/>
            <person name="Wang M."/>
            <person name="Yin C."/>
            <person name="Cornejo O.E."/>
            <person name="Hulbert S.H."/>
            <person name="Chen X."/>
        </authorList>
    </citation>
    <scope>NUCLEOTIDE SEQUENCE [LARGE SCALE GENOMIC DNA]</scope>
    <source>
        <strain evidence="2">93TX-2</strain>
    </source>
</reference>
<dbReference type="Proteomes" id="UP000238274">
    <property type="component" value="Unassembled WGS sequence"/>
</dbReference>
<dbReference type="AlphaFoldDB" id="A0A2S4WF77"/>
<organism evidence="1 2">
    <name type="scientific">Puccinia striiformis</name>
    <dbReference type="NCBI Taxonomy" id="27350"/>
    <lineage>
        <taxon>Eukaryota</taxon>
        <taxon>Fungi</taxon>
        <taxon>Dikarya</taxon>
        <taxon>Basidiomycota</taxon>
        <taxon>Pucciniomycotina</taxon>
        <taxon>Pucciniomycetes</taxon>
        <taxon>Pucciniales</taxon>
        <taxon>Pucciniaceae</taxon>
        <taxon>Puccinia</taxon>
    </lineage>
</organism>
<keyword evidence="2" id="KW-1185">Reference proteome</keyword>
<sequence length="291" mass="32998">MSTDLVRDSKVVILLTPTNYAVWALVMQSKLQVIDVLSTLEGPIITKPEKEKDVFMEISEKAYHLIISYIGQEVLAFITSAYSSQTRFNGYHLWQLLRSKYAGGDIASQTTALAKWNNLAFTSISKFVPAIRSANQMINMSGAIFDDRLRINQMLQKLPGEYQSFRDIISMNDQEQSFEIVLKKLENYVAMNNLDHDQAPSVAPIQSLLSQSNSQGPASSTICSHCKKVGHRPHNCWIKFPEKAPKTESAHHTVQDNFNQLNDPTSFTHFRTADGVLHHIDEIKFENVKYF</sequence>
<proteinExistence type="predicted"/>
<dbReference type="EMBL" id="PKSM01000033">
    <property type="protein sequence ID" value="POW20440.1"/>
    <property type="molecule type" value="Genomic_DNA"/>
</dbReference>
<protein>
    <recommendedName>
        <fullName evidence="3">DUF4219 domain-containing protein</fullName>
    </recommendedName>
</protein>
<dbReference type="VEuPathDB" id="FungiDB:PSTT_16735"/>
<evidence type="ECO:0000313" key="2">
    <source>
        <dbReference type="Proteomes" id="UP000238274"/>
    </source>
</evidence>
<dbReference type="VEuPathDB" id="FungiDB:PSHT_03475"/>
<evidence type="ECO:0000313" key="1">
    <source>
        <dbReference type="EMBL" id="POW20440.1"/>
    </source>
</evidence>
<gene>
    <name evidence="1" type="ORF">PSHT_03475</name>
</gene>
<accession>A0A2S4WF77</accession>
<name>A0A2S4WF77_9BASI</name>
<reference evidence="2" key="2">
    <citation type="journal article" date="2018" name="BMC Genomics">
        <title>Genomic insights into host adaptation between the wheat stripe rust pathogen (Puccinia striiformis f. sp. tritici) and the barley stripe rust pathogen (Puccinia striiformis f. sp. hordei).</title>
        <authorList>
            <person name="Xia C."/>
            <person name="Wang M."/>
            <person name="Yin C."/>
            <person name="Cornejo O.E."/>
            <person name="Hulbert S.H."/>
            <person name="Chen X."/>
        </authorList>
    </citation>
    <scope>NUCLEOTIDE SEQUENCE [LARGE SCALE GENOMIC DNA]</scope>
    <source>
        <strain evidence="2">93TX-2</strain>
    </source>
</reference>
<reference evidence="1 2" key="1">
    <citation type="submission" date="2017-12" db="EMBL/GenBank/DDBJ databases">
        <title>Gene loss provides genomic basis for host adaptation in cereal stripe rust fungi.</title>
        <authorList>
            <person name="Xia C."/>
        </authorList>
    </citation>
    <scope>NUCLEOTIDE SEQUENCE [LARGE SCALE GENOMIC DNA]</scope>
    <source>
        <strain evidence="1 2">93TX-2</strain>
    </source>
</reference>
<dbReference type="Pfam" id="PF14223">
    <property type="entry name" value="Retrotran_gag_2"/>
    <property type="match status" value="1"/>
</dbReference>
<comment type="caution">
    <text evidence="1">The sequence shown here is derived from an EMBL/GenBank/DDBJ whole genome shotgun (WGS) entry which is preliminary data.</text>
</comment>
<dbReference type="OrthoDB" id="2498930at2759"/>